<sequence>MLAAPARLLLSRCCVSALPADKVRYSERRLEAAHFPPMAASSPEEESPVGRMVADPVSLCEWQAWGSSSTVPSLVVDVIDDLRDLERDLDAHMNFGGHGGKLRGPLKIPEDKKRRTLFQSLTDSEQKIQYFAARQIAHRMLGSRGYLCQRCWLAKEDCMCSRVVPCSLWNGIRFWLYMHPKDFLRQNNTGKLLWQLFGTQSVSLCIFGIHEHEEMMWDAFRSSGKEKIWFLYPSKSAAPKLVQDIFFNSSYSNLDGQMTDSKDQPLNFVLIDGTWSNSAAMYRRLKDQWMTLWEEEEPPSISIATSNVSVMHKLRPQPSWDRTCTAAAAAGLLSELHHFHPELCEHSLDKQAEAVEDTLEVLLDALTKRRLRKGRSITRKERKMVSLR</sequence>
<protein>
    <submittedName>
        <fullName evidence="1">DTW domain-containing protein</fullName>
    </submittedName>
</protein>
<dbReference type="EMBL" id="CM037027">
    <property type="protein sequence ID" value="KAH7658025.1"/>
    <property type="molecule type" value="Genomic_DNA"/>
</dbReference>
<dbReference type="Proteomes" id="UP000827976">
    <property type="component" value="Chromosome 17"/>
</dbReference>
<gene>
    <name evidence="1" type="ORF">IHE45_17G059500</name>
</gene>
<reference evidence="2" key="1">
    <citation type="journal article" date="2022" name="Nat. Commun.">
        <title>Chromosome evolution and the genetic basis of agronomically important traits in greater yam.</title>
        <authorList>
            <person name="Bredeson J.V."/>
            <person name="Lyons J.B."/>
            <person name="Oniyinde I.O."/>
            <person name="Okereke N.R."/>
            <person name="Kolade O."/>
            <person name="Nnabue I."/>
            <person name="Nwadili C.O."/>
            <person name="Hribova E."/>
            <person name="Parker M."/>
            <person name="Nwogha J."/>
            <person name="Shu S."/>
            <person name="Carlson J."/>
            <person name="Kariba R."/>
            <person name="Muthemba S."/>
            <person name="Knop K."/>
            <person name="Barton G.J."/>
            <person name="Sherwood A.V."/>
            <person name="Lopez-Montes A."/>
            <person name="Asiedu R."/>
            <person name="Jamnadass R."/>
            <person name="Muchugi A."/>
            <person name="Goodstein D."/>
            <person name="Egesi C.N."/>
            <person name="Featherston J."/>
            <person name="Asfaw A."/>
            <person name="Simpson G.G."/>
            <person name="Dolezel J."/>
            <person name="Hendre P.S."/>
            <person name="Van Deynze A."/>
            <person name="Kumar P.L."/>
            <person name="Obidiegwu J.E."/>
            <person name="Bhattacharjee R."/>
            <person name="Rokhsar D.S."/>
        </authorList>
    </citation>
    <scope>NUCLEOTIDE SEQUENCE [LARGE SCALE GENOMIC DNA]</scope>
    <source>
        <strain evidence="2">cv. TDa95/00328</strain>
    </source>
</reference>
<organism evidence="1 2">
    <name type="scientific">Dioscorea alata</name>
    <name type="common">Purple yam</name>
    <dbReference type="NCBI Taxonomy" id="55571"/>
    <lineage>
        <taxon>Eukaryota</taxon>
        <taxon>Viridiplantae</taxon>
        <taxon>Streptophyta</taxon>
        <taxon>Embryophyta</taxon>
        <taxon>Tracheophyta</taxon>
        <taxon>Spermatophyta</taxon>
        <taxon>Magnoliopsida</taxon>
        <taxon>Liliopsida</taxon>
        <taxon>Dioscoreales</taxon>
        <taxon>Dioscoreaceae</taxon>
        <taxon>Dioscorea</taxon>
    </lineage>
</organism>
<evidence type="ECO:0000313" key="2">
    <source>
        <dbReference type="Proteomes" id="UP000827976"/>
    </source>
</evidence>
<proteinExistence type="predicted"/>
<accession>A0ACB7UCG8</accession>
<keyword evidence="2" id="KW-1185">Reference proteome</keyword>
<name>A0ACB7UCG8_DIOAL</name>
<evidence type="ECO:0000313" key="1">
    <source>
        <dbReference type="EMBL" id="KAH7658025.1"/>
    </source>
</evidence>
<comment type="caution">
    <text evidence="1">The sequence shown here is derived from an EMBL/GenBank/DDBJ whole genome shotgun (WGS) entry which is preliminary data.</text>
</comment>